<dbReference type="OrthoDB" id="286902at2"/>
<evidence type="ECO:0000256" key="1">
    <source>
        <dbReference type="SAM" id="Phobius"/>
    </source>
</evidence>
<reference evidence="3 4" key="1">
    <citation type="submission" date="2018-02" db="EMBL/GenBank/DDBJ databases">
        <title>Comparative genomes isolates from brazilian mangrove.</title>
        <authorList>
            <person name="Araujo J.E."/>
            <person name="Taketani R.G."/>
            <person name="Silva M.C.P."/>
            <person name="Loureco M.V."/>
            <person name="Andreote F.D."/>
        </authorList>
    </citation>
    <scope>NUCLEOTIDE SEQUENCE [LARGE SCALE GENOMIC DNA]</scope>
    <source>
        <strain evidence="3 4">NAP PRIS-MGV</strain>
    </source>
</reference>
<dbReference type="PANTHER" id="PTHR30093:SF2">
    <property type="entry name" value="TYPE II SECRETION SYSTEM PROTEIN H"/>
    <property type="match status" value="1"/>
</dbReference>
<keyword evidence="1" id="KW-1133">Transmembrane helix</keyword>
<dbReference type="NCBIfam" id="TIGR02532">
    <property type="entry name" value="IV_pilin_GFxxxE"/>
    <property type="match status" value="1"/>
</dbReference>
<keyword evidence="1" id="KW-0812">Transmembrane</keyword>
<evidence type="ECO:0000259" key="2">
    <source>
        <dbReference type="Pfam" id="PF07596"/>
    </source>
</evidence>
<dbReference type="PANTHER" id="PTHR30093">
    <property type="entry name" value="GENERAL SECRETION PATHWAY PROTEIN G"/>
    <property type="match status" value="1"/>
</dbReference>
<dbReference type="EMBL" id="PUIB01000028">
    <property type="protein sequence ID" value="PQO27265.1"/>
    <property type="molecule type" value="Genomic_DNA"/>
</dbReference>
<dbReference type="NCBIfam" id="TIGR04294">
    <property type="entry name" value="pre_pil_HX9DG"/>
    <property type="match status" value="1"/>
</dbReference>
<dbReference type="InterPro" id="IPR011453">
    <property type="entry name" value="DUF1559"/>
</dbReference>
<name>A0A2S8F510_9BACT</name>
<dbReference type="AlphaFoldDB" id="A0A2S8F510"/>
<dbReference type="InterPro" id="IPR027558">
    <property type="entry name" value="Pre_pil_HX9DG_C"/>
</dbReference>
<accession>A0A2S8F510</accession>
<dbReference type="Pfam" id="PF07963">
    <property type="entry name" value="N_methyl"/>
    <property type="match status" value="1"/>
</dbReference>
<dbReference type="PROSITE" id="PS00409">
    <property type="entry name" value="PROKAR_NTER_METHYL"/>
    <property type="match status" value="1"/>
</dbReference>
<feature type="transmembrane region" description="Helical" evidence="1">
    <location>
        <begin position="16"/>
        <end position="39"/>
    </location>
</feature>
<dbReference type="Pfam" id="PF07596">
    <property type="entry name" value="SBP_bac_10"/>
    <property type="match status" value="1"/>
</dbReference>
<keyword evidence="1" id="KW-0472">Membrane</keyword>
<feature type="domain" description="DUF1559" evidence="2">
    <location>
        <begin position="40"/>
        <end position="302"/>
    </location>
</feature>
<comment type="caution">
    <text evidence="3">The sequence shown here is derived from an EMBL/GenBank/DDBJ whole genome shotgun (WGS) entry which is preliminary data.</text>
</comment>
<protein>
    <submittedName>
        <fullName evidence="3">Prepilin-type cleavage/methylation domain-containing protein</fullName>
    </submittedName>
</protein>
<evidence type="ECO:0000313" key="3">
    <source>
        <dbReference type="EMBL" id="PQO27265.1"/>
    </source>
</evidence>
<evidence type="ECO:0000313" key="4">
    <source>
        <dbReference type="Proteomes" id="UP000239388"/>
    </source>
</evidence>
<dbReference type="SUPFAM" id="SSF54523">
    <property type="entry name" value="Pili subunits"/>
    <property type="match status" value="1"/>
</dbReference>
<proteinExistence type="predicted"/>
<dbReference type="Proteomes" id="UP000239388">
    <property type="component" value="Unassembled WGS sequence"/>
</dbReference>
<gene>
    <name evidence="3" type="ORF">C5Y98_28555</name>
</gene>
<dbReference type="InterPro" id="IPR012902">
    <property type="entry name" value="N_methyl_site"/>
</dbReference>
<organism evidence="3 4">
    <name type="scientific">Blastopirellula marina</name>
    <dbReference type="NCBI Taxonomy" id="124"/>
    <lineage>
        <taxon>Bacteria</taxon>
        <taxon>Pseudomonadati</taxon>
        <taxon>Planctomycetota</taxon>
        <taxon>Planctomycetia</taxon>
        <taxon>Pirellulales</taxon>
        <taxon>Pirellulaceae</taxon>
        <taxon>Blastopirellula</taxon>
    </lineage>
</organism>
<dbReference type="InterPro" id="IPR045584">
    <property type="entry name" value="Pilin-like"/>
</dbReference>
<dbReference type="Gene3D" id="3.30.700.10">
    <property type="entry name" value="Glycoprotein, Type 4 Pilin"/>
    <property type="match status" value="1"/>
</dbReference>
<sequence length="321" mass="35370">MCPSTSGSVRPARRGFTLVELLVVIAIIGVLIALLLPAVQQAREAARRMQCTNNLKNIGLALHNYHDTYNKLPYLGFDDFNGDTFSAFARILPFLEQNALYETLDFAHVRANDGRNTLYRTTPLDVFSCPSETVTLGESNSGNHQWSHQRYSYGLCVGNTNYNQDDANNWDGLWTYKNGGTAFKMGYKIFGLNIVTDGTSNTVMASELPMNTNDQGWQGMYAAGIYASGAGFTGYLGPNTRASVDGGRRCWNTNDYLQKIPCHQASGDNWRTATFAAFSMHPGGVNAANFDASVSFIPETIDIWTWRARTSPHGGEVVNNN</sequence>